<organism evidence="2 3">
    <name type="scientific">Meridianimaribacter flavus</name>
    <dbReference type="NCBI Taxonomy" id="571115"/>
    <lineage>
        <taxon>Bacteria</taxon>
        <taxon>Pseudomonadati</taxon>
        <taxon>Bacteroidota</taxon>
        <taxon>Flavobacteriia</taxon>
        <taxon>Flavobacteriales</taxon>
        <taxon>Flavobacteriaceae</taxon>
        <taxon>Meridianimaribacter</taxon>
    </lineage>
</organism>
<dbReference type="EMBL" id="SOQZ01000003">
    <property type="protein sequence ID" value="TDY11952.1"/>
    <property type="molecule type" value="Genomic_DNA"/>
</dbReference>
<evidence type="ECO:0000313" key="2">
    <source>
        <dbReference type="EMBL" id="TDY11952.1"/>
    </source>
</evidence>
<sequence>MKKLILVISLLLLCNFQNVKAQNDGDAVLGIAGGLLAIGSGIAAVEQMKESAELTATQWVLTNLPEMESFSLKTLDFDGKKLKDMSSVSVVSFTIQEFEPEDKPELNGKKHVLLAFTSQGWINEYGINFDKIQWFLIDANEWMNMMIAYVKVSSKEKDDATLQNTLKEGKVVNKGVKIKSKLVVPFYKLSGDMYVVTDYNDKMKLLYNERSLGIFLKETKDLVQMGRGDLIKIHEFFFDKDND</sequence>
<dbReference type="RefSeq" id="WP_134199887.1">
    <property type="nucleotide sequence ID" value="NZ_SOQZ01000003.1"/>
</dbReference>
<proteinExistence type="predicted"/>
<feature type="signal peptide" evidence="1">
    <location>
        <begin position="1"/>
        <end position="21"/>
    </location>
</feature>
<name>A0ABY2G549_9FLAO</name>
<dbReference type="Proteomes" id="UP000294930">
    <property type="component" value="Unassembled WGS sequence"/>
</dbReference>
<protein>
    <submittedName>
        <fullName evidence="2">Uncharacterized protein</fullName>
    </submittedName>
</protein>
<keyword evidence="3" id="KW-1185">Reference proteome</keyword>
<evidence type="ECO:0000313" key="3">
    <source>
        <dbReference type="Proteomes" id="UP000294930"/>
    </source>
</evidence>
<accession>A0ABY2G549</accession>
<gene>
    <name evidence="2" type="ORF">A8975_1794</name>
</gene>
<feature type="chain" id="PRO_5047232611" evidence="1">
    <location>
        <begin position="22"/>
        <end position="243"/>
    </location>
</feature>
<keyword evidence="1" id="KW-0732">Signal</keyword>
<reference evidence="2 3" key="1">
    <citation type="submission" date="2019-03" db="EMBL/GenBank/DDBJ databases">
        <title>Genomic Encyclopedia of Type Strains, Phase III (KMG-III): the genomes of soil and plant-associated and newly described type strains.</title>
        <authorList>
            <person name="Whitman W."/>
        </authorList>
    </citation>
    <scope>NUCLEOTIDE SEQUENCE [LARGE SCALE GENOMIC DNA]</scope>
    <source>
        <strain evidence="2 3">CGMCC 1.10957</strain>
    </source>
</reference>
<evidence type="ECO:0000256" key="1">
    <source>
        <dbReference type="SAM" id="SignalP"/>
    </source>
</evidence>
<comment type="caution">
    <text evidence="2">The sequence shown here is derived from an EMBL/GenBank/DDBJ whole genome shotgun (WGS) entry which is preliminary data.</text>
</comment>